<dbReference type="PANTHER" id="PTHR46796:SF6">
    <property type="entry name" value="ARAC SUBFAMILY"/>
    <property type="match status" value="1"/>
</dbReference>
<dbReference type="SMART" id="SM00342">
    <property type="entry name" value="HTH_ARAC"/>
    <property type="match status" value="1"/>
</dbReference>
<comment type="caution">
    <text evidence="5">The sequence shown here is derived from an EMBL/GenBank/DDBJ whole genome shotgun (WGS) entry which is preliminary data.</text>
</comment>
<dbReference type="InterPro" id="IPR018060">
    <property type="entry name" value="HTH_AraC"/>
</dbReference>
<dbReference type="PROSITE" id="PS01124">
    <property type="entry name" value="HTH_ARAC_FAMILY_2"/>
    <property type="match status" value="1"/>
</dbReference>
<protein>
    <submittedName>
        <fullName evidence="5">AraC family transcriptional regulator</fullName>
    </submittedName>
</protein>
<evidence type="ECO:0000256" key="3">
    <source>
        <dbReference type="ARBA" id="ARBA00023163"/>
    </source>
</evidence>
<keyword evidence="6" id="KW-1185">Reference proteome</keyword>
<dbReference type="InterPro" id="IPR018062">
    <property type="entry name" value="HTH_AraC-typ_CS"/>
</dbReference>
<dbReference type="EMBL" id="JAQQFM010000006">
    <property type="protein sequence ID" value="MFL9925578.1"/>
    <property type="molecule type" value="Genomic_DNA"/>
</dbReference>
<reference evidence="5 6" key="1">
    <citation type="journal article" date="2024" name="Chem. Sci.">
        <title>Discovery of megapolipeptins by genome mining of a Burkholderiales bacteria collection.</title>
        <authorList>
            <person name="Paulo B.S."/>
            <person name="Recchia M.J.J."/>
            <person name="Lee S."/>
            <person name="Fergusson C.H."/>
            <person name="Romanowski S.B."/>
            <person name="Hernandez A."/>
            <person name="Krull N."/>
            <person name="Liu D.Y."/>
            <person name="Cavanagh H."/>
            <person name="Bos A."/>
            <person name="Gray C.A."/>
            <person name="Murphy B.T."/>
            <person name="Linington R.G."/>
            <person name="Eustaquio A.S."/>
        </authorList>
    </citation>
    <scope>NUCLEOTIDE SEQUENCE [LARGE SCALE GENOMIC DNA]</scope>
    <source>
        <strain evidence="5 6">RL21-008-BIB-A</strain>
    </source>
</reference>
<dbReference type="Proteomes" id="UP001629246">
    <property type="component" value="Unassembled WGS sequence"/>
</dbReference>
<dbReference type="PANTHER" id="PTHR46796">
    <property type="entry name" value="HTH-TYPE TRANSCRIPTIONAL ACTIVATOR RHAS-RELATED"/>
    <property type="match status" value="1"/>
</dbReference>
<keyword evidence="2" id="KW-0238">DNA-binding</keyword>
<dbReference type="PRINTS" id="PR00032">
    <property type="entry name" value="HTHARAC"/>
</dbReference>
<organism evidence="5 6">
    <name type="scientific">Herbaspirillum lusitanum</name>
    <dbReference type="NCBI Taxonomy" id="213312"/>
    <lineage>
        <taxon>Bacteria</taxon>
        <taxon>Pseudomonadati</taxon>
        <taxon>Pseudomonadota</taxon>
        <taxon>Betaproteobacteria</taxon>
        <taxon>Burkholderiales</taxon>
        <taxon>Oxalobacteraceae</taxon>
        <taxon>Herbaspirillum</taxon>
    </lineage>
</organism>
<keyword evidence="3" id="KW-0804">Transcription</keyword>
<feature type="domain" description="HTH araC/xylS-type" evidence="4">
    <location>
        <begin position="231"/>
        <end position="332"/>
    </location>
</feature>
<evidence type="ECO:0000313" key="6">
    <source>
        <dbReference type="Proteomes" id="UP001629246"/>
    </source>
</evidence>
<dbReference type="SUPFAM" id="SSF46689">
    <property type="entry name" value="Homeodomain-like"/>
    <property type="match status" value="1"/>
</dbReference>
<gene>
    <name evidence="5" type="ORF">PQR62_14965</name>
</gene>
<dbReference type="InterPro" id="IPR050204">
    <property type="entry name" value="AraC_XylS_family_regulators"/>
</dbReference>
<dbReference type="RefSeq" id="WP_408158768.1">
    <property type="nucleotide sequence ID" value="NZ_JAQQFM010000006.1"/>
</dbReference>
<name>A0ABW9A9J6_9BURK</name>
<keyword evidence="1" id="KW-0805">Transcription regulation</keyword>
<dbReference type="Pfam" id="PF12833">
    <property type="entry name" value="HTH_18"/>
    <property type="match status" value="1"/>
</dbReference>
<evidence type="ECO:0000256" key="2">
    <source>
        <dbReference type="ARBA" id="ARBA00023125"/>
    </source>
</evidence>
<dbReference type="InterPro" id="IPR011051">
    <property type="entry name" value="RmlC_Cupin_sf"/>
</dbReference>
<dbReference type="SUPFAM" id="SSF51182">
    <property type="entry name" value="RmlC-like cupins"/>
    <property type="match status" value="1"/>
</dbReference>
<dbReference type="Gene3D" id="1.10.10.60">
    <property type="entry name" value="Homeodomain-like"/>
    <property type="match status" value="1"/>
</dbReference>
<proteinExistence type="predicted"/>
<evidence type="ECO:0000256" key="1">
    <source>
        <dbReference type="ARBA" id="ARBA00023015"/>
    </source>
</evidence>
<dbReference type="PROSITE" id="PS00041">
    <property type="entry name" value="HTH_ARAC_FAMILY_1"/>
    <property type="match status" value="1"/>
</dbReference>
<dbReference type="InterPro" id="IPR020449">
    <property type="entry name" value="Tscrpt_reg_AraC-type_HTH"/>
</dbReference>
<dbReference type="InterPro" id="IPR035418">
    <property type="entry name" value="AraC-bd_2"/>
</dbReference>
<sequence length="349" mass="37895">MPTSLISGLPYMPSLHPVNAFSTHHLKYALDDLVGPGDIRTDAALPGTLSACRLVGGGVMIIAALPAGTMVRHEWEHVAGLESNDVLASIVLEGKGCVSQNGVELQFNAGDVFYRKARMPSTVQNASACRFLLLRFSFSRFNGAHTSRFDRFMPTLARRDSPLRSALWQYAQEVLPALSGAHSETAGHSLNTIYHAEQAFVSLLSAVYAESQQAETAPAAGAADKQKTRWETLVSTLDAMLCEPDLSVSQLSQALGISPRLVHRLFASHGHRYSNYLLERRLERAHSDLCSPACSKLSVSDIGFRVGFNNASHFSRSFRHRYGVPPSALRGTASSTFTSSPDPMMPAHA</sequence>
<accession>A0ABW9A9J6</accession>
<evidence type="ECO:0000313" key="5">
    <source>
        <dbReference type="EMBL" id="MFL9925578.1"/>
    </source>
</evidence>
<dbReference type="Pfam" id="PF14525">
    <property type="entry name" value="AraC_binding_2"/>
    <property type="match status" value="1"/>
</dbReference>
<dbReference type="InterPro" id="IPR009057">
    <property type="entry name" value="Homeodomain-like_sf"/>
</dbReference>
<evidence type="ECO:0000259" key="4">
    <source>
        <dbReference type="PROSITE" id="PS01124"/>
    </source>
</evidence>